<sequence length="339" mass="34748">MAVSGGLAVVLSAAAVLLPSPYVIESPGPTFNTIGEVNGQPLIRVEGRETFPPEGELDLTTVFVSGGPNGQVNVLDTFRAWANPNENVLPEQLVYPEGTTSSQVEEQNAVAMTSSQESAIAAALSHENIDFTEELSVAGLAEDSASEGALQKGDVLRSIDGKPIENIQTLRATLGDADGAPADLSIVRDGAELDVSVLPKESDEGDFQLGILLASTFDFPFEVTIQLDNVGGPSAGTMFALGIIDSLTEGDLTGGRHFAGTGTIDSVGAIGPIGGIAQKLVGARSGGAEFFLAPAENCDEVVDNIPDGLTVVKVETIDDAVEAVEMLGSGADPAGLPAC</sequence>
<dbReference type="InterPro" id="IPR008269">
    <property type="entry name" value="Lon_proteolytic"/>
</dbReference>
<evidence type="ECO:0000313" key="3">
    <source>
        <dbReference type="EMBL" id="RJT78317.1"/>
    </source>
</evidence>
<dbReference type="PANTHER" id="PTHR10046">
    <property type="entry name" value="ATP DEPENDENT LON PROTEASE FAMILY MEMBER"/>
    <property type="match status" value="1"/>
</dbReference>
<dbReference type="EC" id="3.4.21.53" evidence="1"/>
<comment type="similarity">
    <text evidence="1">Belongs to the peptidase S16 family.</text>
</comment>
<dbReference type="GO" id="GO:0030163">
    <property type="term" value="P:protein catabolic process"/>
    <property type="evidence" value="ECO:0007669"/>
    <property type="project" value="InterPro"/>
</dbReference>
<dbReference type="SUPFAM" id="SSF50156">
    <property type="entry name" value="PDZ domain-like"/>
    <property type="match status" value="1"/>
</dbReference>
<evidence type="ECO:0000259" key="2">
    <source>
        <dbReference type="PROSITE" id="PS51786"/>
    </source>
</evidence>
<evidence type="ECO:0000313" key="4">
    <source>
        <dbReference type="Proteomes" id="UP000272560"/>
    </source>
</evidence>
<dbReference type="GO" id="GO:0005524">
    <property type="term" value="F:ATP binding"/>
    <property type="evidence" value="ECO:0007669"/>
    <property type="project" value="InterPro"/>
</dbReference>
<dbReference type="InterPro" id="IPR014721">
    <property type="entry name" value="Ribsml_uS5_D2-typ_fold_subgr"/>
</dbReference>
<dbReference type="SUPFAM" id="SSF54211">
    <property type="entry name" value="Ribosomal protein S5 domain 2-like"/>
    <property type="match status" value="1"/>
</dbReference>
<dbReference type="Gene3D" id="2.30.42.10">
    <property type="match status" value="1"/>
</dbReference>
<reference evidence="3 4" key="1">
    <citation type="submission" date="2018-09" db="EMBL/GenBank/DDBJ databases">
        <title>Novel species of Arthrobacter.</title>
        <authorList>
            <person name="Liu Q."/>
            <person name="Xin Y.-H."/>
        </authorList>
    </citation>
    <scope>NUCLEOTIDE SEQUENCE [LARGE SCALE GENOMIC DNA]</scope>
    <source>
        <strain evidence="3 4">Hz2</strain>
    </source>
</reference>
<dbReference type="RefSeq" id="WP_120149362.1">
    <property type="nucleotide sequence ID" value="NZ_QZVT01000006.1"/>
</dbReference>
<dbReference type="EMBL" id="QZVT01000006">
    <property type="protein sequence ID" value="RJT78317.1"/>
    <property type="molecule type" value="Genomic_DNA"/>
</dbReference>
<dbReference type="Gene3D" id="3.30.230.10">
    <property type="match status" value="1"/>
</dbReference>
<feature type="active site" evidence="1">
    <location>
        <position position="279"/>
    </location>
</feature>
<accession>A0A3A5MC69</accession>
<dbReference type="GO" id="GO:0006508">
    <property type="term" value="P:proteolysis"/>
    <property type="evidence" value="ECO:0007669"/>
    <property type="project" value="UniProtKB-KW"/>
</dbReference>
<dbReference type="PROSITE" id="PS51786">
    <property type="entry name" value="LON_PROTEOLYTIC"/>
    <property type="match status" value="1"/>
</dbReference>
<keyword evidence="4" id="KW-1185">Reference proteome</keyword>
<dbReference type="GO" id="GO:0004252">
    <property type="term" value="F:serine-type endopeptidase activity"/>
    <property type="evidence" value="ECO:0007669"/>
    <property type="project" value="UniProtKB-UniRule"/>
</dbReference>
<evidence type="ECO:0000256" key="1">
    <source>
        <dbReference type="PROSITE-ProRule" id="PRU01122"/>
    </source>
</evidence>
<dbReference type="AlphaFoldDB" id="A0A3A5MC69"/>
<dbReference type="Proteomes" id="UP000272560">
    <property type="component" value="Unassembled WGS sequence"/>
</dbReference>
<organism evidence="3 4">
    <name type="scientific">Arthrobacter cheniae</name>
    <dbReference type="NCBI Taxonomy" id="1258888"/>
    <lineage>
        <taxon>Bacteria</taxon>
        <taxon>Bacillati</taxon>
        <taxon>Actinomycetota</taxon>
        <taxon>Actinomycetes</taxon>
        <taxon>Micrococcales</taxon>
        <taxon>Micrococcaceae</taxon>
        <taxon>Arthrobacter</taxon>
    </lineage>
</organism>
<keyword evidence="1" id="KW-0720">Serine protease</keyword>
<dbReference type="GO" id="GO:0004176">
    <property type="term" value="F:ATP-dependent peptidase activity"/>
    <property type="evidence" value="ECO:0007669"/>
    <property type="project" value="UniProtKB-UniRule"/>
</dbReference>
<keyword evidence="1" id="KW-0378">Hydrolase</keyword>
<comment type="catalytic activity">
    <reaction evidence="1">
        <text>Hydrolysis of proteins in presence of ATP.</text>
        <dbReference type="EC" id="3.4.21.53"/>
    </reaction>
</comment>
<protein>
    <recommendedName>
        <fullName evidence="1">endopeptidase La</fullName>
        <ecNumber evidence="1">3.4.21.53</ecNumber>
    </recommendedName>
</protein>
<feature type="active site" evidence="1">
    <location>
        <position position="234"/>
    </location>
</feature>
<dbReference type="InterPro" id="IPR020568">
    <property type="entry name" value="Ribosomal_Su5_D2-typ_SF"/>
</dbReference>
<dbReference type="Pfam" id="PF05362">
    <property type="entry name" value="Lon_C"/>
    <property type="match status" value="1"/>
</dbReference>
<proteinExistence type="inferred from homology"/>
<gene>
    <name evidence="3" type="ORF">D6T63_12390</name>
</gene>
<comment type="caution">
    <text evidence="3">The sequence shown here is derived from an EMBL/GenBank/DDBJ whole genome shotgun (WGS) entry which is preliminary data.</text>
</comment>
<keyword evidence="1" id="KW-0645">Protease</keyword>
<dbReference type="OrthoDB" id="2356897at2"/>
<dbReference type="InterPro" id="IPR036034">
    <property type="entry name" value="PDZ_sf"/>
</dbReference>
<feature type="domain" description="Lon proteolytic" evidence="2">
    <location>
        <begin position="229"/>
        <end position="327"/>
    </location>
</feature>
<name>A0A3A5MC69_9MICC</name>
<dbReference type="InterPro" id="IPR027065">
    <property type="entry name" value="Lon_Prtase"/>
</dbReference>